<evidence type="ECO:0000256" key="5">
    <source>
        <dbReference type="ARBA" id="ARBA00023049"/>
    </source>
</evidence>
<dbReference type="GO" id="GO:0008237">
    <property type="term" value="F:metallopeptidase activity"/>
    <property type="evidence" value="ECO:0007669"/>
    <property type="project" value="UniProtKB-KW"/>
</dbReference>
<evidence type="ECO:0000256" key="4">
    <source>
        <dbReference type="ARBA" id="ARBA00022833"/>
    </source>
</evidence>
<dbReference type="EMBL" id="JWSY01000004">
    <property type="protein sequence ID" value="KIC60487.1"/>
    <property type="molecule type" value="Genomic_DNA"/>
</dbReference>
<dbReference type="PROSITE" id="PS50249">
    <property type="entry name" value="MPN"/>
    <property type="match status" value="1"/>
</dbReference>
<dbReference type="PROSITE" id="PS01302">
    <property type="entry name" value="UPF0758"/>
    <property type="match status" value="1"/>
</dbReference>
<dbReference type="InterPro" id="IPR020891">
    <property type="entry name" value="UPF0758_CS"/>
</dbReference>
<organism evidence="7 8">
    <name type="scientific">Brevundimonas nasdae</name>
    <dbReference type="NCBI Taxonomy" id="172043"/>
    <lineage>
        <taxon>Bacteria</taxon>
        <taxon>Pseudomonadati</taxon>
        <taxon>Pseudomonadota</taxon>
        <taxon>Alphaproteobacteria</taxon>
        <taxon>Caulobacterales</taxon>
        <taxon>Caulobacteraceae</taxon>
        <taxon>Brevundimonas</taxon>
    </lineage>
</organism>
<reference evidence="7 8" key="1">
    <citation type="submission" date="2014-12" db="EMBL/GenBank/DDBJ databases">
        <title>Genome sequencing of Brevundimonas nasdae TPW30.</title>
        <authorList>
            <person name="Tan P.W."/>
            <person name="Chan K.-G."/>
        </authorList>
    </citation>
    <scope>NUCLEOTIDE SEQUENCE [LARGE SCALE GENOMIC DNA]</scope>
    <source>
        <strain evidence="7 8">TPW30</strain>
    </source>
</reference>
<dbReference type="Proteomes" id="UP000031166">
    <property type="component" value="Unassembled WGS sequence"/>
</dbReference>
<protein>
    <recommendedName>
        <fullName evidence="6">MPN domain-containing protein</fullName>
    </recommendedName>
</protein>
<dbReference type="Gene3D" id="3.40.140.10">
    <property type="entry name" value="Cytidine Deaminase, domain 2"/>
    <property type="match status" value="1"/>
</dbReference>
<dbReference type="STRING" id="172043.RM53_03290"/>
<dbReference type="PANTHER" id="PTHR30471">
    <property type="entry name" value="DNA REPAIR PROTEIN RADC"/>
    <property type="match status" value="1"/>
</dbReference>
<dbReference type="Pfam" id="PF04002">
    <property type="entry name" value="RadC"/>
    <property type="match status" value="1"/>
</dbReference>
<evidence type="ECO:0000313" key="7">
    <source>
        <dbReference type="EMBL" id="KIC60487.1"/>
    </source>
</evidence>
<evidence type="ECO:0000256" key="2">
    <source>
        <dbReference type="ARBA" id="ARBA00022723"/>
    </source>
</evidence>
<keyword evidence="4" id="KW-0862">Zinc</keyword>
<evidence type="ECO:0000256" key="1">
    <source>
        <dbReference type="ARBA" id="ARBA00022670"/>
    </source>
</evidence>
<comment type="caution">
    <text evidence="7">The sequence shown here is derived from an EMBL/GenBank/DDBJ whole genome shotgun (WGS) entry which is preliminary data.</text>
</comment>
<name>A0A0B4CVP5_9CAUL</name>
<keyword evidence="3" id="KW-0378">Hydrolase</keyword>
<dbReference type="SUPFAM" id="SSF102712">
    <property type="entry name" value="JAB1/MPN domain"/>
    <property type="match status" value="1"/>
</dbReference>
<evidence type="ECO:0000259" key="6">
    <source>
        <dbReference type="PROSITE" id="PS50249"/>
    </source>
</evidence>
<dbReference type="InterPro" id="IPR037518">
    <property type="entry name" value="MPN"/>
</dbReference>
<evidence type="ECO:0000313" key="8">
    <source>
        <dbReference type="Proteomes" id="UP000031166"/>
    </source>
</evidence>
<keyword evidence="2" id="KW-0479">Metal-binding</keyword>
<dbReference type="GO" id="GO:0006508">
    <property type="term" value="P:proteolysis"/>
    <property type="evidence" value="ECO:0007669"/>
    <property type="project" value="UniProtKB-KW"/>
</dbReference>
<dbReference type="GO" id="GO:0046872">
    <property type="term" value="F:metal ion binding"/>
    <property type="evidence" value="ECO:0007669"/>
    <property type="project" value="UniProtKB-KW"/>
</dbReference>
<proteinExistence type="predicted"/>
<dbReference type="InterPro" id="IPR001405">
    <property type="entry name" value="UPF0758"/>
</dbReference>
<sequence>MKFGAVRDVNSLSALMIARDDHDSALSAAPKPRHHLQGFFKKIIEYQNDNEHSGMMHNHPSGDPTPSRADIEITKQVVQAGRALNVEVHDHLVVGRDGVASFKQLGLI</sequence>
<accession>A0A0B4CVP5</accession>
<keyword evidence="5" id="KW-0482">Metalloprotease</keyword>
<evidence type="ECO:0000256" key="3">
    <source>
        <dbReference type="ARBA" id="ARBA00022801"/>
    </source>
</evidence>
<gene>
    <name evidence="7" type="ORF">RM53_03290</name>
</gene>
<keyword evidence="1" id="KW-0645">Protease</keyword>
<dbReference type="InterPro" id="IPR025657">
    <property type="entry name" value="RadC_JAB"/>
</dbReference>
<dbReference type="PANTHER" id="PTHR30471:SF3">
    <property type="entry name" value="UPF0758 PROTEIN YEES-RELATED"/>
    <property type="match status" value="1"/>
</dbReference>
<dbReference type="AlphaFoldDB" id="A0A0B4CVP5"/>
<feature type="domain" description="MPN" evidence="6">
    <location>
        <begin position="1"/>
        <end position="108"/>
    </location>
</feature>